<gene>
    <name evidence="1" type="ORF">MTR67_051775</name>
</gene>
<dbReference type="Proteomes" id="UP001234989">
    <property type="component" value="Chromosome 12"/>
</dbReference>
<keyword evidence="2" id="KW-1185">Reference proteome</keyword>
<evidence type="ECO:0000313" key="1">
    <source>
        <dbReference type="EMBL" id="WMV58390.1"/>
    </source>
</evidence>
<proteinExistence type="predicted"/>
<protein>
    <submittedName>
        <fullName evidence="1">Uncharacterized protein</fullName>
    </submittedName>
</protein>
<accession>A0AAF0V4K9</accession>
<feature type="non-terminal residue" evidence="1">
    <location>
        <position position="1"/>
    </location>
</feature>
<dbReference type="AlphaFoldDB" id="A0AAF0V4K9"/>
<organism evidence="1 2">
    <name type="scientific">Solanum verrucosum</name>
    <dbReference type="NCBI Taxonomy" id="315347"/>
    <lineage>
        <taxon>Eukaryota</taxon>
        <taxon>Viridiplantae</taxon>
        <taxon>Streptophyta</taxon>
        <taxon>Embryophyta</taxon>
        <taxon>Tracheophyta</taxon>
        <taxon>Spermatophyta</taxon>
        <taxon>Magnoliopsida</taxon>
        <taxon>eudicotyledons</taxon>
        <taxon>Gunneridae</taxon>
        <taxon>Pentapetalae</taxon>
        <taxon>asterids</taxon>
        <taxon>lamiids</taxon>
        <taxon>Solanales</taxon>
        <taxon>Solanaceae</taxon>
        <taxon>Solanoideae</taxon>
        <taxon>Solaneae</taxon>
        <taxon>Solanum</taxon>
    </lineage>
</organism>
<dbReference type="EMBL" id="CP133623">
    <property type="protein sequence ID" value="WMV58390.1"/>
    <property type="molecule type" value="Genomic_DNA"/>
</dbReference>
<evidence type="ECO:0000313" key="2">
    <source>
        <dbReference type="Proteomes" id="UP001234989"/>
    </source>
</evidence>
<reference evidence="1" key="1">
    <citation type="submission" date="2023-08" db="EMBL/GenBank/DDBJ databases">
        <title>A de novo genome assembly of Solanum verrucosum Schlechtendal, a Mexican diploid species geographically isolated from the other diploid A-genome species in potato relatives.</title>
        <authorList>
            <person name="Hosaka K."/>
        </authorList>
    </citation>
    <scope>NUCLEOTIDE SEQUENCE</scope>
    <source>
        <tissue evidence="1">Young leaves</tissue>
    </source>
</reference>
<name>A0AAF0V4K9_SOLVR</name>
<sequence>ECKDNTNACKVFDESSDRHKNAHSLGTSSKPIELFIPPNDLVSSISKVNSCGDDVKNEDTNDKEEIVSIRNKPIELVIANADKHSFWINSTVSTLCNLSIFYSRKALDDRWNQLFAYPFRLALCWEVMPSISSTFNHAMLMSKVTNDGQDYVGCFIIFSLDMCAELVKCDGYDLKCLVSRRNLVGNGIILHVWDPGIHRQLVKLNHLNSGVLFHTQTQAILVNAKQLKTPVCALTVHQRESFLVSGEIEKRVVRHWNSQKLDRQQIFEIIRQKHEPVLARWTTNRCGIYRWVEDLDGNSKIKCSMCHIIVHQDFHGVSNIQNLVSCFNPACAKLEFKKSYCFYPTPCGILMASANAFVWTYVTFAWSHLEVAYHNVDTMLNHINQYIIVLTKNEMESTLSLEFPSVCVNVFSPHTVIFSNANVVENVTFDIALVRWLLIYSLQTIAQEDKEDIILVKATPNIYPSLNTFVTIISILFYPNLEDKVLIQDGGIVVNQVDFVRAYVLEVVNGADLDGIIGPSKILEGFI</sequence>